<feature type="transmembrane region" description="Helical" evidence="2">
    <location>
        <begin position="16"/>
        <end position="37"/>
    </location>
</feature>
<evidence type="ECO:0000313" key="3">
    <source>
        <dbReference type="EMBL" id="OGG15092.1"/>
    </source>
</evidence>
<dbReference type="AlphaFoldDB" id="A0A1F5ZSK1"/>
<dbReference type="STRING" id="1798375.A2773_04340"/>
<keyword evidence="2" id="KW-0812">Transmembrane</keyword>
<feature type="region of interest" description="Disordered" evidence="1">
    <location>
        <begin position="49"/>
        <end position="68"/>
    </location>
</feature>
<gene>
    <name evidence="3" type="ORF">A2773_04340</name>
</gene>
<evidence type="ECO:0000256" key="2">
    <source>
        <dbReference type="SAM" id="Phobius"/>
    </source>
</evidence>
<name>A0A1F5ZSK1_9BACT</name>
<dbReference type="EMBL" id="MFJE01000005">
    <property type="protein sequence ID" value="OGG15092.1"/>
    <property type="molecule type" value="Genomic_DNA"/>
</dbReference>
<dbReference type="Proteomes" id="UP000177383">
    <property type="component" value="Unassembled WGS sequence"/>
</dbReference>
<evidence type="ECO:0000313" key="4">
    <source>
        <dbReference type="Proteomes" id="UP000177383"/>
    </source>
</evidence>
<keyword evidence="2" id="KW-0472">Membrane</keyword>
<evidence type="ECO:0000256" key="1">
    <source>
        <dbReference type="SAM" id="MobiDB-lite"/>
    </source>
</evidence>
<organism evidence="3 4">
    <name type="scientific">Candidatus Gottesmanbacteria bacterium RIFCSPHIGHO2_01_FULL_39_10</name>
    <dbReference type="NCBI Taxonomy" id="1798375"/>
    <lineage>
        <taxon>Bacteria</taxon>
        <taxon>Candidatus Gottesmaniibacteriota</taxon>
    </lineage>
</organism>
<sequence>MATVINNPDTADNAGIGFLVGVILLIFAAFLFLYIGLPLIRGVGAPSQGGGPNISVPEKVDVNINQPK</sequence>
<comment type="caution">
    <text evidence="3">The sequence shown here is derived from an EMBL/GenBank/DDBJ whole genome shotgun (WGS) entry which is preliminary data.</text>
</comment>
<keyword evidence="2" id="KW-1133">Transmembrane helix</keyword>
<proteinExistence type="predicted"/>
<protein>
    <submittedName>
        <fullName evidence="3">Uncharacterized protein</fullName>
    </submittedName>
</protein>
<accession>A0A1F5ZSK1</accession>
<reference evidence="3 4" key="1">
    <citation type="journal article" date="2016" name="Nat. Commun.">
        <title>Thousands of microbial genomes shed light on interconnected biogeochemical processes in an aquifer system.</title>
        <authorList>
            <person name="Anantharaman K."/>
            <person name="Brown C.T."/>
            <person name="Hug L.A."/>
            <person name="Sharon I."/>
            <person name="Castelle C.J."/>
            <person name="Probst A.J."/>
            <person name="Thomas B.C."/>
            <person name="Singh A."/>
            <person name="Wilkins M.J."/>
            <person name="Karaoz U."/>
            <person name="Brodie E.L."/>
            <person name="Williams K.H."/>
            <person name="Hubbard S.S."/>
            <person name="Banfield J.F."/>
        </authorList>
    </citation>
    <scope>NUCLEOTIDE SEQUENCE [LARGE SCALE GENOMIC DNA]</scope>
</reference>